<gene>
    <name evidence="4" type="ORF">JBF11_07040</name>
</gene>
<dbReference type="InterPro" id="IPR018389">
    <property type="entry name" value="DctP_fam"/>
</dbReference>
<protein>
    <submittedName>
        <fullName evidence="4">TRAP transporter substrate-binding protein</fullName>
    </submittedName>
</protein>
<dbReference type="NCBIfam" id="NF037995">
    <property type="entry name" value="TRAP_S1"/>
    <property type="match status" value="1"/>
</dbReference>
<evidence type="ECO:0000256" key="3">
    <source>
        <dbReference type="ARBA" id="ARBA00022729"/>
    </source>
</evidence>
<accession>A0ABY5XZ91</accession>
<comment type="similarity">
    <text evidence="1">Belongs to the bacterial solute-binding protein 7 family.</text>
</comment>
<keyword evidence="3" id="KW-0732">Signal</keyword>
<evidence type="ECO:0000256" key="2">
    <source>
        <dbReference type="ARBA" id="ARBA00022448"/>
    </source>
</evidence>
<dbReference type="RefSeq" id="WP_334314777.1">
    <property type="nucleotide sequence ID" value="NZ_CP065938.1"/>
</dbReference>
<keyword evidence="2" id="KW-0813">Transport</keyword>
<organism evidence="4 5">
    <name type="scientific">Taurinivorans muris</name>
    <dbReference type="NCBI Taxonomy" id="2787751"/>
    <lineage>
        <taxon>Bacteria</taxon>
        <taxon>Pseudomonadati</taxon>
        <taxon>Thermodesulfobacteriota</taxon>
        <taxon>Desulfovibrionia</taxon>
        <taxon>Desulfovibrionales</taxon>
        <taxon>Desulfovibrionaceae</taxon>
        <taxon>Taurinivorans</taxon>
    </lineage>
</organism>
<sequence>MNGKKILGLAAAGFAFLSLAGFSFGAEPYTGPKLNLRLASPSPLGSNMVLGYEKFVELVKEKSGGKINIKLMANAVLGSDRSTLEAAQRGTLDMASCSSPNMASFARDYMVFDLPYVTSPEYQQQLYDALDNGELGKHFEKVANRIGLTTIMFSEYGYRNFAFTSSVNGIDMMKEKKVRTTDSPIEVAVSRALGMIPSPVAWGEVYTALQQGTVDGEGNNWEHLVLAKHIEVLKGAMNSEHNYSMHILMMNKKKYDMLDPQAQAVLREAAKEALAYERNLTKELKERCEKEMLAQGIVIYRLSAEERAVLKEKTRVVWDTFKNEIDPDVLQMVLDTQK</sequence>
<dbReference type="Gene3D" id="3.40.190.170">
    <property type="entry name" value="Bacterial extracellular solute-binding protein, family 7"/>
    <property type="match status" value="1"/>
</dbReference>
<dbReference type="InterPro" id="IPR038404">
    <property type="entry name" value="TRAP_DctP_sf"/>
</dbReference>
<keyword evidence="5" id="KW-1185">Reference proteome</keyword>
<dbReference type="PANTHER" id="PTHR33376:SF7">
    <property type="entry name" value="C4-DICARBOXYLATE-BINDING PROTEIN DCTB"/>
    <property type="match status" value="1"/>
</dbReference>
<dbReference type="CDD" id="cd13603">
    <property type="entry name" value="PBP2_TRAP_Siap_TeaA_like"/>
    <property type="match status" value="1"/>
</dbReference>
<proteinExistence type="inferred from homology"/>
<dbReference type="Pfam" id="PF03480">
    <property type="entry name" value="DctP"/>
    <property type="match status" value="1"/>
</dbReference>
<reference evidence="4" key="1">
    <citation type="submission" date="2020-12" db="EMBL/GenBank/DDBJ databases">
        <title>Taurinivorans muris gen. nov., sp. nov., fundamental and realized metabolic niche of a ubiquitous sulfidogenic bacterium in the murine intestine.</title>
        <authorList>
            <person name="Ye H."/>
            <person name="Hanson B.T."/>
            <person name="Loy A."/>
        </authorList>
    </citation>
    <scope>NUCLEOTIDE SEQUENCE</scope>
    <source>
        <strain evidence="4">LT0009</strain>
    </source>
</reference>
<dbReference type="Proteomes" id="UP001058120">
    <property type="component" value="Chromosome"/>
</dbReference>
<dbReference type="EMBL" id="CP065938">
    <property type="protein sequence ID" value="UWX05210.1"/>
    <property type="molecule type" value="Genomic_DNA"/>
</dbReference>
<evidence type="ECO:0000313" key="5">
    <source>
        <dbReference type="Proteomes" id="UP001058120"/>
    </source>
</evidence>
<name>A0ABY5XZ91_9BACT</name>
<dbReference type="PANTHER" id="PTHR33376">
    <property type="match status" value="1"/>
</dbReference>
<dbReference type="InterPro" id="IPR004682">
    <property type="entry name" value="TRAP_DctP"/>
</dbReference>
<dbReference type="PIRSF" id="PIRSF006470">
    <property type="entry name" value="DctB"/>
    <property type="match status" value="1"/>
</dbReference>
<evidence type="ECO:0000256" key="1">
    <source>
        <dbReference type="ARBA" id="ARBA00009023"/>
    </source>
</evidence>
<evidence type="ECO:0000313" key="4">
    <source>
        <dbReference type="EMBL" id="UWX05210.1"/>
    </source>
</evidence>